<dbReference type="EMBL" id="BNDY01000008">
    <property type="protein sequence ID" value="GHI38545.1"/>
    <property type="molecule type" value="Genomic_DNA"/>
</dbReference>
<accession>A0ABQ3QMP6</accession>
<feature type="transmembrane region" description="Helical" evidence="2">
    <location>
        <begin position="63"/>
        <end position="83"/>
    </location>
</feature>
<feature type="transmembrane region" description="Helical" evidence="2">
    <location>
        <begin position="95"/>
        <end position="113"/>
    </location>
</feature>
<dbReference type="Proteomes" id="UP001050808">
    <property type="component" value="Unassembled WGS sequence"/>
</dbReference>
<keyword evidence="2" id="KW-0472">Membrane</keyword>
<proteinExistence type="predicted"/>
<keyword evidence="2" id="KW-1133">Transmembrane helix</keyword>
<keyword evidence="2" id="KW-0812">Transmembrane</keyword>
<keyword evidence="4" id="KW-1185">Reference proteome</keyword>
<feature type="region of interest" description="Disordered" evidence="1">
    <location>
        <begin position="158"/>
        <end position="214"/>
    </location>
</feature>
<gene>
    <name evidence="3" type="ORF">Sviol_29530</name>
</gene>
<sequence>MSATVVMETQTPAPVQVGAETEVQGAGAEGVVLKGLPNWYFPLVGLFAGIFDIARAYPVLYALIPVVAIVQIVLAFTVLKARIRYMKSLWKNKRTRFLALGLLAVRFVIRYGLGIAGLALGAAAGQLTLGIVMAVIGTAMAWGDQWLILRTLKHAQATQGRPGRPDRSAQDRLTPAAPDVTAAPAPPAPRRTGAPHVQGPGRRRGAVTAPVRGS</sequence>
<evidence type="ECO:0000256" key="2">
    <source>
        <dbReference type="SAM" id="Phobius"/>
    </source>
</evidence>
<organism evidence="3 4">
    <name type="scientific">Streptomyces violascens</name>
    <dbReference type="NCBI Taxonomy" id="67381"/>
    <lineage>
        <taxon>Bacteria</taxon>
        <taxon>Bacillati</taxon>
        <taxon>Actinomycetota</taxon>
        <taxon>Actinomycetes</taxon>
        <taxon>Kitasatosporales</taxon>
        <taxon>Streptomycetaceae</taxon>
        <taxon>Streptomyces</taxon>
    </lineage>
</organism>
<name>A0ABQ3QMP6_9ACTN</name>
<evidence type="ECO:0000256" key="1">
    <source>
        <dbReference type="SAM" id="MobiDB-lite"/>
    </source>
</evidence>
<feature type="transmembrane region" description="Helical" evidence="2">
    <location>
        <begin position="119"/>
        <end position="143"/>
    </location>
</feature>
<dbReference type="RefSeq" id="WP_226598908.1">
    <property type="nucleotide sequence ID" value="NZ_BNDY01000008.1"/>
</dbReference>
<evidence type="ECO:0000313" key="4">
    <source>
        <dbReference type="Proteomes" id="UP001050808"/>
    </source>
</evidence>
<comment type="caution">
    <text evidence="3">The sequence shown here is derived from an EMBL/GenBank/DDBJ whole genome shotgun (WGS) entry which is preliminary data.</text>
</comment>
<evidence type="ECO:0008006" key="5">
    <source>
        <dbReference type="Google" id="ProtNLM"/>
    </source>
</evidence>
<protein>
    <recommendedName>
        <fullName evidence="5">Integral membrane protein</fullName>
    </recommendedName>
</protein>
<reference evidence="3" key="1">
    <citation type="submission" date="2024-05" db="EMBL/GenBank/DDBJ databases">
        <title>Whole genome shotgun sequence of Streptomyces violascens NBRC 12920.</title>
        <authorList>
            <person name="Komaki H."/>
            <person name="Tamura T."/>
        </authorList>
    </citation>
    <scope>NUCLEOTIDE SEQUENCE</scope>
    <source>
        <strain evidence="3">NBRC 12920</strain>
    </source>
</reference>
<feature type="compositionally biased region" description="Low complexity" evidence="1">
    <location>
        <begin position="174"/>
        <end position="183"/>
    </location>
</feature>
<evidence type="ECO:0000313" key="3">
    <source>
        <dbReference type="EMBL" id="GHI38545.1"/>
    </source>
</evidence>